<evidence type="ECO:0000259" key="4">
    <source>
        <dbReference type="PROSITE" id="PS50887"/>
    </source>
</evidence>
<evidence type="ECO:0000313" key="6">
    <source>
        <dbReference type="Proteomes" id="UP000886939"/>
    </source>
</evidence>
<organism evidence="5 6">
    <name type="scientific">Aeromonas caviae</name>
    <name type="common">Aeromonas punctata</name>
    <dbReference type="NCBI Taxonomy" id="648"/>
    <lineage>
        <taxon>Bacteria</taxon>
        <taxon>Pseudomonadati</taxon>
        <taxon>Pseudomonadota</taxon>
        <taxon>Gammaproteobacteria</taxon>
        <taxon>Aeromonadales</taxon>
        <taxon>Aeromonadaceae</taxon>
        <taxon>Aeromonas</taxon>
    </lineage>
</organism>
<dbReference type="GO" id="GO:0043709">
    <property type="term" value="P:cell adhesion involved in single-species biofilm formation"/>
    <property type="evidence" value="ECO:0007669"/>
    <property type="project" value="TreeGrafter"/>
</dbReference>
<reference evidence="5" key="1">
    <citation type="submission" date="2021-07" db="EMBL/GenBank/DDBJ databases">
        <title>Draft genome sequence of carbapenem-resistant Aeromonas spp. in Japan.</title>
        <authorList>
            <person name="Maehana S."/>
            <person name="Suzuki M."/>
            <person name="Kitasato H."/>
        </authorList>
    </citation>
    <scope>NUCLEOTIDE SEQUENCE</scope>
    <source>
        <strain evidence="5">KAM343</strain>
    </source>
</reference>
<comment type="caution">
    <text evidence="5">The sequence shown here is derived from an EMBL/GenBank/DDBJ whole genome shotgun (WGS) entry which is preliminary data.</text>
</comment>
<dbReference type="EC" id="2.7.7.65" evidence="2"/>
<dbReference type="GO" id="GO:0005886">
    <property type="term" value="C:plasma membrane"/>
    <property type="evidence" value="ECO:0007669"/>
    <property type="project" value="TreeGrafter"/>
</dbReference>
<dbReference type="InterPro" id="IPR000160">
    <property type="entry name" value="GGDEF_dom"/>
</dbReference>
<dbReference type="PROSITE" id="PS50887">
    <property type="entry name" value="GGDEF"/>
    <property type="match status" value="1"/>
</dbReference>
<dbReference type="GO" id="GO:1902201">
    <property type="term" value="P:negative regulation of bacterial-type flagellum-dependent cell motility"/>
    <property type="evidence" value="ECO:0007669"/>
    <property type="project" value="TreeGrafter"/>
</dbReference>
<feature type="domain" description="GGDEF" evidence="4">
    <location>
        <begin position="16"/>
        <end position="149"/>
    </location>
</feature>
<accession>A0AAV4YMB4</accession>
<gene>
    <name evidence="5" type="ORF">KAM343_20060</name>
</gene>
<dbReference type="GO" id="GO:0052621">
    <property type="term" value="F:diguanylate cyclase activity"/>
    <property type="evidence" value="ECO:0007669"/>
    <property type="project" value="UniProtKB-EC"/>
</dbReference>
<dbReference type="EMBL" id="BPNI01000034">
    <property type="protein sequence ID" value="GJA41210.1"/>
    <property type="molecule type" value="Genomic_DNA"/>
</dbReference>
<dbReference type="Pfam" id="PF00990">
    <property type="entry name" value="GGDEF"/>
    <property type="match status" value="1"/>
</dbReference>
<dbReference type="AlphaFoldDB" id="A0AAV4YMB4"/>
<sequence>MEFLKNTIEKDTRKKQPTTVILADIDHFKHVNDTYGHVAGDTALKEVSKSLTNHLRSHDCVGRYGGEEFLIILGETNATDALLIIERIRQAISDLKFERNEGNFSVTMSFGIACSDNTSHIKTEETLLLEADSALYHAKNEGRNRVCIA</sequence>
<comment type="cofactor">
    <cofactor evidence="1">
        <name>Mg(2+)</name>
        <dbReference type="ChEBI" id="CHEBI:18420"/>
    </cofactor>
</comment>
<dbReference type="Proteomes" id="UP000886939">
    <property type="component" value="Unassembled WGS sequence"/>
</dbReference>
<dbReference type="PANTHER" id="PTHR45138:SF9">
    <property type="entry name" value="DIGUANYLATE CYCLASE DGCM-RELATED"/>
    <property type="match status" value="1"/>
</dbReference>
<dbReference type="FunFam" id="3.30.70.270:FF:000001">
    <property type="entry name" value="Diguanylate cyclase domain protein"/>
    <property type="match status" value="1"/>
</dbReference>
<evidence type="ECO:0000256" key="3">
    <source>
        <dbReference type="ARBA" id="ARBA00034247"/>
    </source>
</evidence>
<dbReference type="SMART" id="SM00267">
    <property type="entry name" value="GGDEF"/>
    <property type="match status" value="1"/>
</dbReference>
<evidence type="ECO:0000256" key="2">
    <source>
        <dbReference type="ARBA" id="ARBA00012528"/>
    </source>
</evidence>
<dbReference type="NCBIfam" id="TIGR00254">
    <property type="entry name" value="GGDEF"/>
    <property type="match status" value="1"/>
</dbReference>
<name>A0AAV4YMB4_AERCA</name>
<dbReference type="PANTHER" id="PTHR45138">
    <property type="entry name" value="REGULATORY COMPONENTS OF SENSORY TRANSDUCTION SYSTEM"/>
    <property type="match status" value="1"/>
</dbReference>
<comment type="catalytic activity">
    <reaction evidence="3">
        <text>2 GTP = 3',3'-c-di-GMP + 2 diphosphate</text>
        <dbReference type="Rhea" id="RHEA:24898"/>
        <dbReference type="ChEBI" id="CHEBI:33019"/>
        <dbReference type="ChEBI" id="CHEBI:37565"/>
        <dbReference type="ChEBI" id="CHEBI:58805"/>
        <dbReference type="EC" id="2.7.7.65"/>
    </reaction>
</comment>
<dbReference type="SUPFAM" id="SSF55073">
    <property type="entry name" value="Nucleotide cyclase"/>
    <property type="match status" value="1"/>
</dbReference>
<proteinExistence type="predicted"/>
<dbReference type="CDD" id="cd01949">
    <property type="entry name" value="GGDEF"/>
    <property type="match status" value="1"/>
</dbReference>
<dbReference type="Gene3D" id="3.30.70.270">
    <property type="match status" value="1"/>
</dbReference>
<evidence type="ECO:0000313" key="5">
    <source>
        <dbReference type="EMBL" id="GJA41210.1"/>
    </source>
</evidence>
<evidence type="ECO:0000256" key="1">
    <source>
        <dbReference type="ARBA" id="ARBA00001946"/>
    </source>
</evidence>
<dbReference type="InterPro" id="IPR050469">
    <property type="entry name" value="Diguanylate_Cyclase"/>
</dbReference>
<dbReference type="InterPro" id="IPR043128">
    <property type="entry name" value="Rev_trsase/Diguanyl_cyclase"/>
</dbReference>
<protein>
    <recommendedName>
        <fullName evidence="2">diguanylate cyclase</fullName>
        <ecNumber evidence="2">2.7.7.65</ecNumber>
    </recommendedName>
</protein>
<dbReference type="InterPro" id="IPR029787">
    <property type="entry name" value="Nucleotide_cyclase"/>
</dbReference>